<comment type="caution">
    <text evidence="3">The sequence shown here is derived from an EMBL/GenBank/DDBJ whole genome shotgun (WGS) entry which is preliminary data.</text>
</comment>
<protein>
    <submittedName>
        <fullName evidence="3">AAA family ATPase</fullName>
    </submittedName>
</protein>
<evidence type="ECO:0000259" key="2">
    <source>
        <dbReference type="SMART" id="SM00382"/>
    </source>
</evidence>
<dbReference type="EMBL" id="DXEZ01000144">
    <property type="protein sequence ID" value="HIX54399.1"/>
    <property type="molecule type" value="Genomic_DNA"/>
</dbReference>
<dbReference type="GO" id="GO:0000723">
    <property type="term" value="P:telomere maintenance"/>
    <property type="evidence" value="ECO:0007669"/>
    <property type="project" value="InterPro"/>
</dbReference>
<reference evidence="3" key="2">
    <citation type="submission" date="2021-04" db="EMBL/GenBank/DDBJ databases">
        <authorList>
            <person name="Gilroy R."/>
        </authorList>
    </citation>
    <scope>NUCLEOTIDE SEQUENCE</scope>
    <source>
        <strain evidence="3">1719</strain>
    </source>
</reference>
<dbReference type="InterPro" id="IPR051055">
    <property type="entry name" value="PIF1_helicase"/>
</dbReference>
<dbReference type="InterPro" id="IPR027417">
    <property type="entry name" value="P-loop_NTPase"/>
</dbReference>
<dbReference type="InterPro" id="IPR027785">
    <property type="entry name" value="UvrD-like_helicase_C"/>
</dbReference>
<dbReference type="InterPro" id="IPR010285">
    <property type="entry name" value="DNA_helicase_pif1-like_DEAD"/>
</dbReference>
<evidence type="ECO:0000313" key="4">
    <source>
        <dbReference type="Proteomes" id="UP000824156"/>
    </source>
</evidence>
<dbReference type="Proteomes" id="UP000824156">
    <property type="component" value="Unassembled WGS sequence"/>
</dbReference>
<dbReference type="GO" id="GO:0006281">
    <property type="term" value="P:DNA repair"/>
    <property type="evidence" value="ECO:0007669"/>
    <property type="project" value="InterPro"/>
</dbReference>
<evidence type="ECO:0000256" key="1">
    <source>
        <dbReference type="SAM" id="Coils"/>
    </source>
</evidence>
<dbReference type="Pfam" id="PF05970">
    <property type="entry name" value="PIF1"/>
    <property type="match status" value="1"/>
</dbReference>
<accession>A0A9D2AZ05</accession>
<proteinExistence type="predicted"/>
<sequence>MEVLWIRNFKKSKLVKNGKFNSSLAKELFNGPNQPSNFPFKRGFSDFYIKYKPDKAEEHIKELIKYLRFIGIRVEKQNIESAIRRKEVTYEQLLDKAFYIFKHLSLYDHTHDLENPFKDFMGDLEPFIVIEQGYPLETAQLKLFEQDDLSEFYSQHFQIPEQVEKDPTFQFLFDTVENKNKSLFITGKAGTGKSTFIHYFTKNTKKNVILLASTGIAAINIGGQTIHSFFGFPLKPLLPEDEEIVKFGKTHSKRKIIQKTNVIIIDEVSMLRADILEGIDYSLRINGGNPHLPFGGIQIILVGDIFQLPPIYNTRNQVEKELFKNFYNSQFFFDSPAFNSLSPIMIELNKIHRQSDPVFIQLLNKVRDCTATQREIDSLNTRYKDANASLEEEDQDFFITLSTTNKIAQTKNHKELNTLQYKSHFFKAKIEGEFPNELFPTDLHLELKRNAQVMVLRNDVEKHNRRWVNGTIAKIEFINNESIEIRLNDGKTYKVEKEIWENRVFKWDKEKSKIVSKIIGTFKQFPLKLAWAITIHKSQGLTFNNTIIDLGYSTFTSGQLYTALSRCRTIEGMIFKRPIFMSDMIINNHIMNFYNNRLIPQKMDI</sequence>
<dbReference type="InterPro" id="IPR003593">
    <property type="entry name" value="AAA+_ATPase"/>
</dbReference>
<dbReference type="SMART" id="SM00382">
    <property type="entry name" value="AAA"/>
    <property type="match status" value="1"/>
</dbReference>
<dbReference type="CDD" id="cd18809">
    <property type="entry name" value="SF1_C_RecD"/>
    <property type="match status" value="1"/>
</dbReference>
<feature type="coiled-coil region" evidence="1">
    <location>
        <begin position="369"/>
        <end position="396"/>
    </location>
</feature>
<organism evidence="3 4">
    <name type="scientific">Candidatus Sphingobacterium stercoripullorum</name>
    <dbReference type="NCBI Taxonomy" id="2838759"/>
    <lineage>
        <taxon>Bacteria</taxon>
        <taxon>Pseudomonadati</taxon>
        <taxon>Bacteroidota</taxon>
        <taxon>Sphingobacteriia</taxon>
        <taxon>Sphingobacteriales</taxon>
        <taxon>Sphingobacteriaceae</taxon>
        <taxon>Sphingobacterium</taxon>
    </lineage>
</organism>
<evidence type="ECO:0000313" key="3">
    <source>
        <dbReference type="EMBL" id="HIX54399.1"/>
    </source>
</evidence>
<dbReference type="PANTHER" id="PTHR47642:SF5">
    <property type="entry name" value="ATP-DEPENDENT DNA HELICASE"/>
    <property type="match status" value="1"/>
</dbReference>
<dbReference type="SUPFAM" id="SSF52540">
    <property type="entry name" value="P-loop containing nucleoside triphosphate hydrolases"/>
    <property type="match status" value="2"/>
</dbReference>
<dbReference type="Gene3D" id="3.40.50.300">
    <property type="entry name" value="P-loop containing nucleotide triphosphate hydrolases"/>
    <property type="match status" value="2"/>
</dbReference>
<dbReference type="PANTHER" id="PTHR47642">
    <property type="entry name" value="ATP-DEPENDENT DNA HELICASE"/>
    <property type="match status" value="1"/>
</dbReference>
<dbReference type="Pfam" id="PF13538">
    <property type="entry name" value="UvrD_C_2"/>
    <property type="match status" value="1"/>
</dbReference>
<reference evidence="3" key="1">
    <citation type="journal article" date="2021" name="PeerJ">
        <title>Extensive microbial diversity within the chicken gut microbiome revealed by metagenomics and culture.</title>
        <authorList>
            <person name="Gilroy R."/>
            <person name="Ravi A."/>
            <person name="Getino M."/>
            <person name="Pursley I."/>
            <person name="Horton D.L."/>
            <person name="Alikhan N.F."/>
            <person name="Baker D."/>
            <person name="Gharbi K."/>
            <person name="Hall N."/>
            <person name="Watson M."/>
            <person name="Adriaenssens E.M."/>
            <person name="Foster-Nyarko E."/>
            <person name="Jarju S."/>
            <person name="Secka A."/>
            <person name="Antonio M."/>
            <person name="Oren A."/>
            <person name="Chaudhuri R.R."/>
            <person name="La Ragione R."/>
            <person name="Hildebrand F."/>
            <person name="Pallen M.J."/>
        </authorList>
    </citation>
    <scope>NUCLEOTIDE SEQUENCE</scope>
    <source>
        <strain evidence="3">1719</strain>
    </source>
</reference>
<dbReference type="AlphaFoldDB" id="A0A9D2AZ05"/>
<feature type="domain" description="AAA+ ATPase" evidence="2">
    <location>
        <begin position="179"/>
        <end position="322"/>
    </location>
</feature>
<gene>
    <name evidence="3" type="ORF">H9853_05185</name>
</gene>
<dbReference type="GO" id="GO:0003678">
    <property type="term" value="F:DNA helicase activity"/>
    <property type="evidence" value="ECO:0007669"/>
    <property type="project" value="InterPro"/>
</dbReference>
<name>A0A9D2AZ05_9SPHI</name>
<keyword evidence="1" id="KW-0175">Coiled coil</keyword>
<dbReference type="FunFam" id="3.40.50.300:FF:001498">
    <property type="entry name" value="ATP-dependent DNA helicase"/>
    <property type="match status" value="1"/>
</dbReference>